<dbReference type="OrthoDB" id="14196at2"/>
<dbReference type="HAMAP" id="MF_01183">
    <property type="entry name" value="Chaperone_SurA"/>
    <property type="match status" value="1"/>
</dbReference>
<dbReference type="EC" id="5.2.1.8" evidence="7"/>
<accession>A0A1H0TFA0</accession>
<proteinExistence type="inferred from homology"/>
<keyword evidence="5 7" id="KW-0143">Chaperone</keyword>
<evidence type="ECO:0000256" key="5">
    <source>
        <dbReference type="ARBA" id="ARBA00023186"/>
    </source>
</evidence>
<evidence type="ECO:0000256" key="3">
    <source>
        <dbReference type="ARBA" id="ARBA00022764"/>
    </source>
</evidence>
<dbReference type="EMBL" id="FNJL01000015">
    <property type="protein sequence ID" value="SDP52707.1"/>
    <property type="molecule type" value="Genomic_DNA"/>
</dbReference>
<dbReference type="PROSITE" id="PS50198">
    <property type="entry name" value="PPIC_PPIASE_2"/>
    <property type="match status" value="2"/>
</dbReference>
<evidence type="ECO:0000256" key="7">
    <source>
        <dbReference type="HAMAP-Rule" id="MF_01183"/>
    </source>
</evidence>
<keyword evidence="2 7" id="KW-0677">Repeat</keyword>
<dbReference type="GO" id="GO:0006457">
    <property type="term" value="P:protein folding"/>
    <property type="evidence" value="ECO:0007669"/>
    <property type="project" value="UniProtKB-UniRule"/>
</dbReference>
<dbReference type="PANTHER" id="PTHR47637:SF1">
    <property type="entry name" value="CHAPERONE SURA"/>
    <property type="match status" value="1"/>
</dbReference>
<dbReference type="Gene3D" id="3.10.50.40">
    <property type="match status" value="2"/>
</dbReference>
<keyword evidence="4 7" id="KW-0697">Rotamase</keyword>
<dbReference type="GO" id="GO:0042277">
    <property type="term" value="F:peptide binding"/>
    <property type="evidence" value="ECO:0007669"/>
    <property type="project" value="InterPro"/>
</dbReference>
<feature type="domain" description="PpiC" evidence="8">
    <location>
        <begin position="329"/>
        <end position="428"/>
    </location>
</feature>
<evidence type="ECO:0000256" key="4">
    <source>
        <dbReference type="ARBA" id="ARBA00023110"/>
    </source>
</evidence>
<dbReference type="GO" id="GO:0050821">
    <property type="term" value="P:protein stabilization"/>
    <property type="evidence" value="ECO:0007669"/>
    <property type="project" value="InterPro"/>
</dbReference>
<dbReference type="InterPro" id="IPR015391">
    <property type="entry name" value="SurA_N"/>
</dbReference>
<keyword evidence="3 7" id="KW-0574">Periplasm</keyword>
<comment type="subcellular location">
    <subcellularLocation>
        <location evidence="7">Periplasm</location>
    </subcellularLocation>
    <text evidence="7">Is capable of associating with the outer membrane.</text>
</comment>
<dbReference type="RefSeq" id="WP_092835094.1">
    <property type="nucleotide sequence ID" value="NZ_CP028290.1"/>
</dbReference>
<dbReference type="SUPFAM" id="SSF109998">
    <property type="entry name" value="Triger factor/SurA peptide-binding domain-like"/>
    <property type="match status" value="1"/>
</dbReference>
<keyword evidence="1 7" id="KW-0732">Signal</keyword>
<evidence type="ECO:0000259" key="8">
    <source>
        <dbReference type="PROSITE" id="PS50198"/>
    </source>
</evidence>
<reference evidence="10" key="1">
    <citation type="submission" date="2016-10" db="EMBL/GenBank/DDBJ databases">
        <authorList>
            <person name="Varghese N."/>
            <person name="Submissions S."/>
        </authorList>
    </citation>
    <scope>NUCLEOTIDE SEQUENCE [LARGE SCALE GENOMIC DNA]</scope>
    <source>
        <strain evidence="10">DSM 17101</strain>
    </source>
</reference>
<comment type="catalytic activity">
    <reaction evidence="7">
        <text>[protein]-peptidylproline (omega=180) = [protein]-peptidylproline (omega=0)</text>
        <dbReference type="Rhea" id="RHEA:16237"/>
        <dbReference type="Rhea" id="RHEA-COMP:10747"/>
        <dbReference type="Rhea" id="RHEA-COMP:10748"/>
        <dbReference type="ChEBI" id="CHEBI:83833"/>
        <dbReference type="ChEBI" id="CHEBI:83834"/>
        <dbReference type="EC" id="5.2.1.8"/>
    </reaction>
</comment>
<dbReference type="GO" id="GO:0043165">
    <property type="term" value="P:Gram-negative-bacterium-type cell outer membrane assembly"/>
    <property type="evidence" value="ECO:0007669"/>
    <property type="project" value="InterPro"/>
</dbReference>
<evidence type="ECO:0000256" key="1">
    <source>
        <dbReference type="ARBA" id="ARBA00022729"/>
    </source>
</evidence>
<gene>
    <name evidence="7" type="primary">surA</name>
    <name evidence="9" type="ORF">SAMN04489708_11526</name>
</gene>
<dbReference type="InterPro" id="IPR046357">
    <property type="entry name" value="PPIase_dom_sf"/>
</dbReference>
<feature type="domain" description="PpiC" evidence="8">
    <location>
        <begin position="218"/>
        <end position="319"/>
    </location>
</feature>
<evidence type="ECO:0000313" key="9">
    <source>
        <dbReference type="EMBL" id="SDP52707.1"/>
    </source>
</evidence>
<protein>
    <recommendedName>
        <fullName evidence="7">Chaperone SurA</fullName>
    </recommendedName>
    <alternativeName>
        <fullName evidence="7">Peptidyl-prolyl cis-trans isomerase SurA</fullName>
        <shortName evidence="7">PPIase SurA</shortName>
        <ecNumber evidence="7">5.2.1.8</ecNumber>
    </alternativeName>
    <alternativeName>
        <fullName evidence="7">Rotamase SurA</fullName>
    </alternativeName>
</protein>
<evidence type="ECO:0000256" key="6">
    <source>
        <dbReference type="ARBA" id="ARBA00023235"/>
    </source>
</evidence>
<dbReference type="Proteomes" id="UP000199317">
    <property type="component" value="Unassembled WGS sequence"/>
</dbReference>
<dbReference type="Pfam" id="PF00639">
    <property type="entry name" value="Rotamase"/>
    <property type="match status" value="2"/>
</dbReference>
<dbReference type="InterPro" id="IPR050280">
    <property type="entry name" value="OMP_Chaperone_SurA"/>
</dbReference>
<evidence type="ECO:0000313" key="10">
    <source>
        <dbReference type="Proteomes" id="UP000199317"/>
    </source>
</evidence>
<dbReference type="PANTHER" id="PTHR47637">
    <property type="entry name" value="CHAPERONE SURA"/>
    <property type="match status" value="1"/>
</dbReference>
<dbReference type="GO" id="GO:0051082">
    <property type="term" value="F:unfolded protein binding"/>
    <property type="evidence" value="ECO:0007669"/>
    <property type="project" value="UniProtKB-UniRule"/>
</dbReference>
<comment type="domain">
    <text evidence="7">The PPIase activity resides only in the second parvulin domain. The N-terminal region and the C-terminal tail are necessary and sufficient for the chaperone activity of SurA. The PPIase activity is dispensable for SurA to function as a chaperone. The N-terminal region and the C-terminal tail are also required for porin recognition.</text>
</comment>
<dbReference type="SUPFAM" id="SSF54534">
    <property type="entry name" value="FKBP-like"/>
    <property type="match status" value="2"/>
</dbReference>
<dbReference type="Gene3D" id="1.10.4030.10">
    <property type="entry name" value="Porin chaperone SurA, peptide-binding domain"/>
    <property type="match status" value="1"/>
</dbReference>
<dbReference type="Pfam" id="PF09312">
    <property type="entry name" value="SurA_N"/>
    <property type="match status" value="1"/>
</dbReference>
<dbReference type="GO" id="GO:0003755">
    <property type="term" value="F:peptidyl-prolyl cis-trans isomerase activity"/>
    <property type="evidence" value="ECO:0007669"/>
    <property type="project" value="UniProtKB-UniRule"/>
</dbReference>
<name>A0A1H0TFA0_9BURK</name>
<evidence type="ECO:0000256" key="2">
    <source>
        <dbReference type="ARBA" id="ARBA00022737"/>
    </source>
</evidence>
<dbReference type="InterPro" id="IPR000297">
    <property type="entry name" value="PPIase_PpiC"/>
</dbReference>
<comment type="function">
    <text evidence="7">Chaperone involved in the correct folding and assembly of outer membrane proteins. Recognizes specific patterns of aromatic residues and the orientation of their side chains, which are found more frequently in integral outer membrane proteins. May act in both early periplasmic and late outer membrane-associated steps of protein maturation.</text>
</comment>
<dbReference type="InterPro" id="IPR023034">
    <property type="entry name" value="PPIase_SurA"/>
</dbReference>
<dbReference type="InterPro" id="IPR027304">
    <property type="entry name" value="Trigger_fact/SurA_dom_sf"/>
</dbReference>
<dbReference type="GO" id="GO:0030288">
    <property type="term" value="C:outer membrane-bounded periplasmic space"/>
    <property type="evidence" value="ECO:0007669"/>
    <property type="project" value="InterPro"/>
</dbReference>
<feature type="signal peptide" evidence="7">
    <location>
        <begin position="1"/>
        <end position="25"/>
    </location>
</feature>
<keyword evidence="6 7" id="KW-0413">Isomerase</keyword>
<feature type="chain" id="PRO_5011802110" description="Chaperone SurA" evidence="7">
    <location>
        <begin position="26"/>
        <end position="476"/>
    </location>
</feature>
<dbReference type="AlphaFoldDB" id="A0A1H0TFA0"/>
<organism evidence="9 10">
    <name type="scientific">Paracidovorax cattleyae</name>
    <dbReference type="NCBI Taxonomy" id="80868"/>
    <lineage>
        <taxon>Bacteria</taxon>
        <taxon>Pseudomonadati</taxon>
        <taxon>Pseudomonadota</taxon>
        <taxon>Betaproteobacteria</taxon>
        <taxon>Burkholderiales</taxon>
        <taxon>Comamonadaceae</taxon>
        <taxon>Paracidovorax</taxon>
    </lineage>
</organism>
<dbReference type="PROSITE" id="PS01096">
    <property type="entry name" value="PPIC_PPIASE_1"/>
    <property type="match status" value="1"/>
</dbReference>
<sequence precursor="true">MNHRAFILGLAGFASAIVSVAPAGAQGLRVPGGTGLSAPAASPSLRAAPQITLPDPGPSARGAEAARQADYIVAVVNTEPITNNEVQARLARVEHQLAAQGGERPPRQVIAREVLERLINEKIQVQMAAEGGIKVDDYAVSQAEQSVARQNSVSISEMHRRLAADGISPERFRSELRNQLLIQRLRERDVESRVRVSDLDVDQYMRDQQQSAMSDPSKIELNLAHILVSVPENATPDVVEQRRQRAQQAADRVRAGEDFAKVARELSDAPEASLGGELGLRPADRYPDLFLRTVQQVPVGGIAGPVRSPAGFHVLRVVERSRAGIPSTALQTHVRHILLRTGPQLTEAAAAERLAEYRRRILSGQADFATLAREHSQDGSAKQGGDLGWAGPGRYVPEFEEAVEGLKPDEISQPVVSRFGVHLIQLLERREAKLTQREQRDVVRDAVREKKLEEAFTNWAQEARARAYVEYRDAPQ</sequence>
<dbReference type="InterPro" id="IPR023058">
    <property type="entry name" value="PPIase_PpiC_CS"/>
</dbReference>
<keyword evidence="10" id="KW-1185">Reference proteome</keyword>